<feature type="domain" description="Thiaminase-2/PQQC" evidence="2">
    <location>
        <begin position="32"/>
        <end position="233"/>
    </location>
</feature>
<reference evidence="3 4" key="1">
    <citation type="submission" date="2019-05" db="EMBL/GenBank/DDBJ databases">
        <title>Nakamurella sp. N5BH11, whole genome shotgun sequence.</title>
        <authorList>
            <person name="Tuo L."/>
        </authorList>
    </citation>
    <scope>NUCLEOTIDE SEQUENCE [LARGE SCALE GENOMIC DNA]</scope>
    <source>
        <strain evidence="3 4">N5BH11</strain>
    </source>
</reference>
<dbReference type="AlphaFoldDB" id="A0A4U6QE92"/>
<dbReference type="Proteomes" id="UP000306985">
    <property type="component" value="Unassembled WGS sequence"/>
</dbReference>
<accession>A0A4U6QE92</accession>
<dbReference type="Pfam" id="PF03070">
    <property type="entry name" value="TENA_THI-4"/>
    <property type="match status" value="1"/>
</dbReference>
<dbReference type="EMBL" id="SZZH01000003">
    <property type="protein sequence ID" value="TKV58312.1"/>
    <property type="molecule type" value="Genomic_DNA"/>
</dbReference>
<dbReference type="PANTHER" id="PTHR43198:SF2">
    <property type="entry name" value="SI:CH1073-67J19.1-RELATED"/>
    <property type="match status" value="1"/>
</dbReference>
<comment type="caution">
    <text evidence="3">The sequence shown here is derived from an EMBL/GenBank/DDBJ whole genome shotgun (WGS) entry which is preliminary data.</text>
</comment>
<dbReference type="CDD" id="cd19360">
    <property type="entry name" value="TenA_C_SaTenA-like"/>
    <property type="match status" value="1"/>
</dbReference>
<dbReference type="Gene3D" id="1.20.910.10">
    <property type="entry name" value="Heme oxygenase-like"/>
    <property type="match status" value="1"/>
</dbReference>
<dbReference type="GO" id="GO:0005829">
    <property type="term" value="C:cytosol"/>
    <property type="evidence" value="ECO:0007669"/>
    <property type="project" value="TreeGrafter"/>
</dbReference>
<sequence length="242" mass="27433">MSSTLSDVPAPSAPPAAGSFTADLRAEYDDLFEAFWNHPFLRGLYDGTLPRECVQHYVEQDHQYLSSFVRCYGLGVSMSPDRDWMRWFNEQIAFVLNDEQHPHRVLCEAVGLDHAAVVHADLAPSAQAYVDHMALCARDSLGVLLSALLPCVWTYMEAATRALAAAEPPAVDNPFRGWWEFYATDECQAILADFRFRVDLLADQAGPAERSRMAEAFRLGLHHEVRFWQMAWTREDWTPPRG</sequence>
<comment type="pathway">
    <text evidence="1">Cofactor biosynthesis; thiamine diphosphate biosynthesis.</text>
</comment>
<dbReference type="OrthoDB" id="34166at2"/>
<dbReference type="InterPro" id="IPR050967">
    <property type="entry name" value="Thiamine_Salvage_TenA"/>
</dbReference>
<dbReference type="RefSeq" id="WP_137449975.1">
    <property type="nucleotide sequence ID" value="NZ_SZZH01000003.1"/>
</dbReference>
<organism evidence="3 4">
    <name type="scientific">Nakamurella flava</name>
    <dbReference type="NCBI Taxonomy" id="2576308"/>
    <lineage>
        <taxon>Bacteria</taxon>
        <taxon>Bacillati</taxon>
        <taxon>Actinomycetota</taxon>
        <taxon>Actinomycetes</taxon>
        <taxon>Nakamurellales</taxon>
        <taxon>Nakamurellaceae</taxon>
        <taxon>Nakamurella</taxon>
    </lineage>
</organism>
<evidence type="ECO:0000313" key="3">
    <source>
        <dbReference type="EMBL" id="TKV58312.1"/>
    </source>
</evidence>
<name>A0A4U6QE92_9ACTN</name>
<protein>
    <submittedName>
        <fullName evidence="3">Thiaminase II</fullName>
    </submittedName>
</protein>
<proteinExistence type="predicted"/>
<gene>
    <name evidence="3" type="ORF">FDO65_12065</name>
</gene>
<evidence type="ECO:0000259" key="2">
    <source>
        <dbReference type="Pfam" id="PF03070"/>
    </source>
</evidence>
<dbReference type="InterPro" id="IPR016084">
    <property type="entry name" value="Haem_Oase-like_multi-hlx"/>
</dbReference>
<dbReference type="SUPFAM" id="SSF48613">
    <property type="entry name" value="Heme oxygenase-like"/>
    <property type="match status" value="1"/>
</dbReference>
<keyword evidence="4" id="KW-1185">Reference proteome</keyword>
<evidence type="ECO:0000313" key="4">
    <source>
        <dbReference type="Proteomes" id="UP000306985"/>
    </source>
</evidence>
<dbReference type="InterPro" id="IPR004305">
    <property type="entry name" value="Thiaminase-2/PQQC"/>
</dbReference>
<evidence type="ECO:0000256" key="1">
    <source>
        <dbReference type="ARBA" id="ARBA00004948"/>
    </source>
</evidence>
<dbReference type="PANTHER" id="PTHR43198">
    <property type="entry name" value="BIFUNCTIONAL TH2 PROTEIN"/>
    <property type="match status" value="1"/>
</dbReference>